<evidence type="ECO:0000256" key="2">
    <source>
        <dbReference type="ARBA" id="ARBA00010515"/>
    </source>
</evidence>
<feature type="region of interest" description="Disordered" evidence="5">
    <location>
        <begin position="44"/>
        <end position="65"/>
    </location>
</feature>
<comment type="similarity">
    <text evidence="1 4">Belongs to the type-B carboxylesterase/lipase family.</text>
</comment>
<dbReference type="Pfam" id="PF00135">
    <property type="entry name" value="COesterase"/>
    <property type="match status" value="1"/>
</dbReference>
<evidence type="ECO:0000313" key="7">
    <source>
        <dbReference type="EMBL" id="KAF4406923.1"/>
    </source>
</evidence>
<organism evidence="7 8">
    <name type="scientific">Streptomyces lycii</name>
    <dbReference type="NCBI Taxonomy" id="2654337"/>
    <lineage>
        <taxon>Bacteria</taxon>
        <taxon>Bacillati</taxon>
        <taxon>Actinomycetota</taxon>
        <taxon>Actinomycetes</taxon>
        <taxon>Kitasatosporales</taxon>
        <taxon>Streptomycetaceae</taxon>
        <taxon>Streptomyces</taxon>
    </lineage>
</organism>
<feature type="domain" description="Carboxylesterase type B" evidence="6">
    <location>
        <begin position="65"/>
        <end position="523"/>
    </location>
</feature>
<comment type="similarity">
    <text evidence="2">Belongs to the 'GDXG' lipolytic enzyme family.</text>
</comment>
<evidence type="ECO:0000259" key="6">
    <source>
        <dbReference type="Pfam" id="PF00135"/>
    </source>
</evidence>
<gene>
    <name evidence="7" type="ORF">GCU69_22405</name>
</gene>
<dbReference type="PROSITE" id="PS00122">
    <property type="entry name" value="CARBOXYLESTERASE_B_1"/>
    <property type="match status" value="1"/>
</dbReference>
<evidence type="ECO:0000313" key="8">
    <source>
        <dbReference type="Proteomes" id="UP000621266"/>
    </source>
</evidence>
<accession>A0ABQ7FEG1</accession>
<comment type="caution">
    <text evidence="7">The sequence shown here is derived from an EMBL/GenBank/DDBJ whole genome shotgun (WGS) entry which is preliminary data.</text>
</comment>
<name>A0ABQ7FEG1_9ACTN</name>
<keyword evidence="4" id="KW-0732">Signal</keyword>
<dbReference type="Gene3D" id="3.40.50.1820">
    <property type="entry name" value="alpha/beta hydrolase"/>
    <property type="match status" value="1"/>
</dbReference>
<feature type="signal peptide" evidence="4">
    <location>
        <begin position="1"/>
        <end position="37"/>
    </location>
</feature>
<dbReference type="SUPFAM" id="SSF53474">
    <property type="entry name" value="alpha/beta-Hydrolases"/>
    <property type="match status" value="1"/>
</dbReference>
<keyword evidence="8" id="KW-1185">Reference proteome</keyword>
<dbReference type="InterPro" id="IPR029058">
    <property type="entry name" value="AB_hydrolase_fold"/>
</dbReference>
<protein>
    <recommendedName>
        <fullName evidence="4">Carboxylic ester hydrolase</fullName>
        <ecNumber evidence="4">3.1.1.-</ecNumber>
    </recommendedName>
</protein>
<dbReference type="InterPro" id="IPR019826">
    <property type="entry name" value="Carboxylesterase_B_AS"/>
</dbReference>
<keyword evidence="3 4" id="KW-0378">Hydrolase</keyword>
<dbReference type="PROSITE" id="PS01173">
    <property type="entry name" value="LIPASE_GDXG_HIS"/>
    <property type="match status" value="1"/>
</dbReference>
<evidence type="ECO:0000256" key="4">
    <source>
        <dbReference type="RuleBase" id="RU361235"/>
    </source>
</evidence>
<sequence length="549" mass="58026">MSGPLSKRLAANRRRLTRTRRRVALSGALLLSVVATALVPATATADTTGGTGAAAGATATASGGPTVTTRYGQVEGKRGETAHSYLGIPYAAPPVGTRRWKPPSPPERWPGVRDATAPGNPCMQSADQSTPWGNLAGPGTPSEDCLYLNVHTPAERSLRKRPVMVWIHGGGFTVGSGTFYDGSELAARGDVVNVTLNYRLGAFGYLAHPGLAEESARGLSGNYGLLDQQAALRWVRDNIAAFGGDPDEVTVFGESAGGGSVCQNLVSPRAAGLFDRAVAQSGCGFPLPTQESQQNSGAAWAKSLDCADVACLRGRPADQVLTASLRPNARWVPNVDGEVLPLQVPDALEQGRFHRVPVLQGTTADEGRLTVAGSYDLAGRQLTAEGYPPAVRAIYGDRAEAILARYPLSDHGSPAEALGAVFTDSQFACLQSRTAELMAEHTRSYQYEFADPHAMDHLNLPVSFPLGAPHGSEIRYVFGGVEGTPAQNALADAMLGYWTNFAKTGVPYAGDAPRWHLFPKVQTLAPEGITGSTTFPRDHQCDLWNEPAS</sequence>
<feature type="chain" id="PRO_5044970821" description="Carboxylic ester hydrolase" evidence="4">
    <location>
        <begin position="38"/>
        <end position="549"/>
    </location>
</feature>
<dbReference type="EC" id="3.1.1.-" evidence="4"/>
<dbReference type="PANTHER" id="PTHR11559">
    <property type="entry name" value="CARBOXYLESTERASE"/>
    <property type="match status" value="1"/>
</dbReference>
<evidence type="ECO:0000256" key="3">
    <source>
        <dbReference type="ARBA" id="ARBA00022801"/>
    </source>
</evidence>
<evidence type="ECO:0000256" key="1">
    <source>
        <dbReference type="ARBA" id="ARBA00005964"/>
    </source>
</evidence>
<proteinExistence type="inferred from homology"/>
<dbReference type="InterPro" id="IPR050309">
    <property type="entry name" value="Type-B_Carboxylest/Lipase"/>
</dbReference>
<reference evidence="7 8" key="1">
    <citation type="submission" date="2019-10" db="EMBL/GenBank/DDBJ databases">
        <title>Streptomyces tenebrisbrunneis sp.nov., an endogenous actinomycete isolated from of Lycium ruthenicum.</title>
        <authorList>
            <person name="Ma L."/>
        </authorList>
    </citation>
    <scope>NUCLEOTIDE SEQUENCE [LARGE SCALE GENOMIC DNA]</scope>
    <source>
        <strain evidence="7 8">TRM 66187</strain>
    </source>
</reference>
<dbReference type="Proteomes" id="UP000621266">
    <property type="component" value="Unassembled WGS sequence"/>
</dbReference>
<dbReference type="EMBL" id="WHPN01000344">
    <property type="protein sequence ID" value="KAF4406923.1"/>
    <property type="molecule type" value="Genomic_DNA"/>
</dbReference>
<dbReference type="InterPro" id="IPR002018">
    <property type="entry name" value="CarbesteraseB"/>
</dbReference>
<evidence type="ECO:0000256" key="5">
    <source>
        <dbReference type="SAM" id="MobiDB-lite"/>
    </source>
</evidence>
<dbReference type="InterPro" id="IPR002168">
    <property type="entry name" value="Lipase_GDXG_HIS_AS"/>
</dbReference>